<dbReference type="KEGG" id="mcee:MCEL_15440"/>
<dbReference type="Proteomes" id="UP000466431">
    <property type="component" value="Chromosome"/>
</dbReference>
<name>A0A7I7RHA8_MYCCF</name>
<sequence length="82" mass="8967">MRIVALAYSHHRKNGHAPFRMGGESVLPEVLGKGKRQLQNEIRRAIGLGFLAAESNIMCLVLPDEICGGAEGHHLSECKLHP</sequence>
<proteinExistence type="predicted"/>
<dbReference type="EMBL" id="AP022591">
    <property type="protein sequence ID" value="BBY43249.1"/>
    <property type="molecule type" value="Genomic_DNA"/>
</dbReference>
<evidence type="ECO:0000313" key="2">
    <source>
        <dbReference type="Proteomes" id="UP000466431"/>
    </source>
</evidence>
<accession>A0A7I7RHA8</accession>
<protein>
    <submittedName>
        <fullName evidence="1">Uncharacterized protein</fullName>
    </submittedName>
</protein>
<keyword evidence="2" id="KW-1185">Reference proteome</keyword>
<reference evidence="1 2" key="1">
    <citation type="journal article" date="2019" name="Emerg. Microbes Infect.">
        <title>Comprehensive subspecies identification of 175 nontuberculous mycobacteria species based on 7547 genomic profiles.</title>
        <authorList>
            <person name="Matsumoto Y."/>
            <person name="Kinjo T."/>
            <person name="Motooka D."/>
            <person name="Nabeya D."/>
            <person name="Jung N."/>
            <person name="Uechi K."/>
            <person name="Horii T."/>
            <person name="Iida T."/>
            <person name="Fujita J."/>
            <person name="Nakamura S."/>
        </authorList>
    </citation>
    <scope>NUCLEOTIDE SEQUENCE [LARGE SCALE GENOMIC DNA]</scope>
    <source>
        <strain evidence="1 2">JCM 18439</strain>
    </source>
</reference>
<evidence type="ECO:0000313" key="1">
    <source>
        <dbReference type="EMBL" id="BBY43249.1"/>
    </source>
</evidence>
<gene>
    <name evidence="1" type="ORF">MCEL_15440</name>
</gene>
<dbReference type="AlphaFoldDB" id="A0A7I7RHA8"/>
<organism evidence="1 2">
    <name type="scientific">Mycolicibacterium celeriflavum</name>
    <name type="common">Mycobacterium celeriflavum</name>
    <dbReference type="NCBI Taxonomy" id="1249101"/>
    <lineage>
        <taxon>Bacteria</taxon>
        <taxon>Bacillati</taxon>
        <taxon>Actinomycetota</taxon>
        <taxon>Actinomycetes</taxon>
        <taxon>Mycobacteriales</taxon>
        <taxon>Mycobacteriaceae</taxon>
        <taxon>Mycolicibacterium</taxon>
    </lineage>
</organism>